<dbReference type="PANTHER" id="PTHR36154:SF1">
    <property type="entry name" value="DNA-BINDING TRANSCRIPTIONAL ACTIVATOR ALPA"/>
    <property type="match status" value="1"/>
</dbReference>
<dbReference type="Pfam" id="PF05930">
    <property type="entry name" value="Phage_AlpA"/>
    <property type="match status" value="1"/>
</dbReference>
<protein>
    <submittedName>
        <fullName evidence="1">AlpA family phage regulatory protein</fullName>
    </submittedName>
</protein>
<evidence type="ECO:0000313" key="2">
    <source>
        <dbReference type="Proteomes" id="UP000680067"/>
    </source>
</evidence>
<comment type="caution">
    <text evidence="1">The sequence shown here is derived from an EMBL/GenBank/DDBJ whole genome shotgun (WGS) entry which is preliminary data.</text>
</comment>
<dbReference type="Gene3D" id="1.10.238.160">
    <property type="match status" value="1"/>
</dbReference>
<organism evidence="1 2">
    <name type="scientific">Undibacterium luofuense</name>
    <dbReference type="NCBI Taxonomy" id="2828733"/>
    <lineage>
        <taxon>Bacteria</taxon>
        <taxon>Pseudomonadati</taxon>
        <taxon>Pseudomonadota</taxon>
        <taxon>Betaproteobacteria</taxon>
        <taxon>Burkholderiales</taxon>
        <taxon>Oxalobacteraceae</taxon>
        <taxon>Undibacterium</taxon>
    </lineage>
</organism>
<dbReference type="EMBL" id="JAGSPN010000011">
    <property type="protein sequence ID" value="MBR7783328.1"/>
    <property type="molecule type" value="Genomic_DNA"/>
</dbReference>
<dbReference type="AlphaFoldDB" id="A0A941DM07"/>
<dbReference type="InterPro" id="IPR052931">
    <property type="entry name" value="Prophage_regulatory_activator"/>
</dbReference>
<accession>A0A941DM07</accession>
<dbReference type="InterPro" id="IPR010260">
    <property type="entry name" value="AlpA"/>
</dbReference>
<keyword evidence="2" id="KW-1185">Reference proteome</keyword>
<name>A0A941DM07_9BURK</name>
<dbReference type="RefSeq" id="WP_212688614.1">
    <property type="nucleotide sequence ID" value="NZ_JAGSPN010000011.1"/>
</dbReference>
<sequence length="66" mass="7413">MHNVTKPSQLLRFNSVQELTALSRTEIYRRIKNGTFPAPIKIGVRAIAWPSETIAQYIDSLASVGR</sequence>
<evidence type="ECO:0000313" key="1">
    <source>
        <dbReference type="EMBL" id="MBR7783328.1"/>
    </source>
</evidence>
<dbReference type="PANTHER" id="PTHR36154">
    <property type="entry name" value="DNA-BINDING TRANSCRIPTIONAL ACTIVATOR ALPA"/>
    <property type="match status" value="1"/>
</dbReference>
<dbReference type="Proteomes" id="UP000680067">
    <property type="component" value="Unassembled WGS sequence"/>
</dbReference>
<proteinExistence type="predicted"/>
<reference evidence="1" key="1">
    <citation type="submission" date="2021-04" db="EMBL/GenBank/DDBJ databases">
        <title>novel species isolated from subtropical streams in China.</title>
        <authorList>
            <person name="Lu H."/>
        </authorList>
    </citation>
    <scope>NUCLEOTIDE SEQUENCE</scope>
    <source>
        <strain evidence="1">LFS511W</strain>
    </source>
</reference>
<gene>
    <name evidence="1" type="ORF">KDM89_14330</name>
</gene>